<dbReference type="PROSITE" id="PS00107">
    <property type="entry name" value="PROTEIN_KINASE_ATP"/>
    <property type="match status" value="1"/>
</dbReference>
<evidence type="ECO:0000313" key="8">
    <source>
        <dbReference type="Proteomes" id="UP001205105"/>
    </source>
</evidence>
<evidence type="ECO:0000256" key="2">
    <source>
        <dbReference type="ARBA" id="ARBA00022741"/>
    </source>
</evidence>
<evidence type="ECO:0000256" key="5">
    <source>
        <dbReference type="SAM" id="MobiDB-lite"/>
    </source>
</evidence>
<dbReference type="Proteomes" id="UP001205105">
    <property type="component" value="Unassembled WGS sequence"/>
</dbReference>
<dbReference type="EC" id="2.7.11.1" evidence="1"/>
<keyword evidence="2 4" id="KW-0547">Nucleotide-binding</keyword>
<dbReference type="PROSITE" id="PS50011">
    <property type="entry name" value="PROTEIN_KINASE_DOM"/>
    <property type="match status" value="1"/>
</dbReference>
<evidence type="ECO:0000313" key="7">
    <source>
        <dbReference type="EMBL" id="KAI7836850.1"/>
    </source>
</evidence>
<dbReference type="InterPro" id="IPR011009">
    <property type="entry name" value="Kinase-like_dom_sf"/>
</dbReference>
<evidence type="ECO:0000256" key="4">
    <source>
        <dbReference type="PROSITE-ProRule" id="PRU10141"/>
    </source>
</evidence>
<reference evidence="7" key="1">
    <citation type="submission" date="2020-11" db="EMBL/GenBank/DDBJ databases">
        <title>Chlorella ohadii genome sequencing and assembly.</title>
        <authorList>
            <person name="Murik O."/>
            <person name="Treves H."/>
            <person name="Kedem I."/>
            <person name="Shotland Y."/>
            <person name="Kaplan A."/>
        </authorList>
    </citation>
    <scope>NUCLEOTIDE SEQUENCE</scope>
    <source>
        <strain evidence="7">1</strain>
    </source>
</reference>
<protein>
    <recommendedName>
        <fullName evidence="1">non-specific serine/threonine protein kinase</fullName>
        <ecNumber evidence="1">2.7.11.1</ecNumber>
    </recommendedName>
</protein>
<dbReference type="Pfam" id="PF00069">
    <property type="entry name" value="Pkinase"/>
    <property type="match status" value="1"/>
</dbReference>
<dbReference type="SUPFAM" id="SSF56112">
    <property type="entry name" value="Protein kinase-like (PK-like)"/>
    <property type="match status" value="1"/>
</dbReference>
<keyword evidence="8" id="KW-1185">Reference proteome</keyword>
<dbReference type="InterPro" id="IPR050629">
    <property type="entry name" value="STE20/SPS1-PAK"/>
</dbReference>
<keyword evidence="3 4" id="KW-0067">ATP-binding</keyword>
<dbReference type="GO" id="GO:0004674">
    <property type="term" value="F:protein serine/threonine kinase activity"/>
    <property type="evidence" value="ECO:0007669"/>
    <property type="project" value="UniProtKB-EC"/>
</dbReference>
<name>A0AAD5DJS6_9CHLO</name>
<gene>
    <name evidence="7" type="ORF">COHA_009303</name>
</gene>
<organism evidence="7 8">
    <name type="scientific">Chlorella ohadii</name>
    <dbReference type="NCBI Taxonomy" id="2649997"/>
    <lineage>
        <taxon>Eukaryota</taxon>
        <taxon>Viridiplantae</taxon>
        <taxon>Chlorophyta</taxon>
        <taxon>core chlorophytes</taxon>
        <taxon>Trebouxiophyceae</taxon>
        <taxon>Chlorellales</taxon>
        <taxon>Chlorellaceae</taxon>
        <taxon>Chlorella clade</taxon>
        <taxon>Chlorella</taxon>
    </lineage>
</organism>
<dbReference type="FunFam" id="1.10.510.10:FF:000421">
    <property type="entry name" value="Serine/threonine-protein kinase PAK 6"/>
    <property type="match status" value="1"/>
</dbReference>
<dbReference type="Gene3D" id="1.10.510.10">
    <property type="entry name" value="Transferase(Phosphotransferase) domain 1"/>
    <property type="match status" value="1"/>
</dbReference>
<evidence type="ECO:0000259" key="6">
    <source>
        <dbReference type="PROSITE" id="PS50011"/>
    </source>
</evidence>
<dbReference type="GO" id="GO:0035556">
    <property type="term" value="P:intracellular signal transduction"/>
    <property type="evidence" value="ECO:0007669"/>
    <property type="project" value="TreeGrafter"/>
</dbReference>
<feature type="region of interest" description="Disordered" evidence="5">
    <location>
        <begin position="293"/>
        <end position="320"/>
    </location>
</feature>
<feature type="compositionally biased region" description="Low complexity" evidence="5">
    <location>
        <begin position="308"/>
        <end position="320"/>
    </location>
</feature>
<dbReference type="GO" id="GO:0005737">
    <property type="term" value="C:cytoplasm"/>
    <property type="evidence" value="ECO:0007669"/>
    <property type="project" value="TreeGrafter"/>
</dbReference>
<dbReference type="GO" id="GO:0005524">
    <property type="term" value="F:ATP binding"/>
    <property type="evidence" value="ECO:0007669"/>
    <property type="project" value="UniProtKB-UniRule"/>
</dbReference>
<dbReference type="AlphaFoldDB" id="A0AAD5DJS6"/>
<comment type="caution">
    <text evidence="7">The sequence shown here is derived from an EMBL/GenBank/DDBJ whole genome shotgun (WGS) entry which is preliminary data.</text>
</comment>
<dbReference type="EMBL" id="JADXDR010000173">
    <property type="protein sequence ID" value="KAI7836850.1"/>
    <property type="molecule type" value="Genomic_DNA"/>
</dbReference>
<evidence type="ECO:0000256" key="1">
    <source>
        <dbReference type="ARBA" id="ARBA00012513"/>
    </source>
</evidence>
<feature type="domain" description="Protein kinase" evidence="6">
    <location>
        <begin position="32"/>
        <end position="285"/>
    </location>
</feature>
<evidence type="ECO:0000256" key="3">
    <source>
        <dbReference type="ARBA" id="ARBA00022840"/>
    </source>
</evidence>
<dbReference type="PANTHER" id="PTHR48012:SF18">
    <property type="entry name" value="HAPPYHOUR, ISOFORM A"/>
    <property type="match status" value="1"/>
</dbReference>
<proteinExistence type="predicted"/>
<sequence>MAARETGTPASAWRQGEPAEAGLPYTDPFSIFELIHPLGRGSYGAVHKARILSSGDIVAVKIIPVAEQEEIAAIQKEIAMLRECNHPNIVKYYGSWRTRDALWICMEYCAGGSVSDIMHTCGSGLDEDMISYICAQTLAGLSYLHSLGKVHRDIKCGNILLTEAGEVKLADFGVAAQLTATMSKRNTFIGTPHWMAPEVIQVSHYDGKVDIWALGVSAIEMAEMFPPRWKINPNRVLFMVVKDPPPRLADKERWSLSFQDFVAQCLQKDPRARPTARLLQQHKFAAREAAATAASVDSSSGRGATVVSPAGGPPSARAAGRRSVGFGDVGGTLVAQPAASPGGARLGEAGEASQDYMAAVQAMDEDPAAALLDVAGLPTPGGRLLAQQRAPKTEAQRWVEKLHTLYSSGAVVPLPFLRAVDAAPLALLGADRGPPGVPAAGAQGQELSWQEALAQVAAESVGGEEALSGTAPADLLPEAVLQQVARSPVLLNLATSLAHHKRLLAAAAAAQAAAAGDGLPARLREALRARADDLSTTLRTILCL</sequence>
<dbReference type="PANTHER" id="PTHR48012">
    <property type="entry name" value="STERILE20-LIKE KINASE, ISOFORM B-RELATED"/>
    <property type="match status" value="1"/>
</dbReference>
<dbReference type="InterPro" id="IPR000719">
    <property type="entry name" value="Prot_kinase_dom"/>
</dbReference>
<dbReference type="InterPro" id="IPR017441">
    <property type="entry name" value="Protein_kinase_ATP_BS"/>
</dbReference>
<feature type="binding site" evidence="4">
    <location>
        <position position="61"/>
    </location>
    <ligand>
        <name>ATP</name>
        <dbReference type="ChEBI" id="CHEBI:30616"/>
    </ligand>
</feature>
<dbReference type="SMART" id="SM00220">
    <property type="entry name" value="S_TKc"/>
    <property type="match status" value="1"/>
</dbReference>
<accession>A0AAD5DJS6</accession>